<evidence type="ECO:0000256" key="11">
    <source>
        <dbReference type="ARBA" id="ARBA00023136"/>
    </source>
</evidence>
<name>A0A0E3UNR0_9GAMM</name>
<dbReference type="AlphaFoldDB" id="A0A0E3UNR0"/>
<gene>
    <name evidence="15" type="ORF">WQ53_12170</name>
</gene>
<dbReference type="KEGG" id="psuw:WQ53_12170"/>
<keyword evidence="9 13" id="KW-1133">Transmembrane helix</keyword>
<evidence type="ECO:0000256" key="7">
    <source>
        <dbReference type="ARBA" id="ARBA00022723"/>
    </source>
</evidence>
<dbReference type="OrthoDB" id="8589936at2"/>
<dbReference type="EMBL" id="CP011144">
    <property type="protein sequence ID" value="AKC87396.1"/>
    <property type="molecule type" value="Genomic_DNA"/>
</dbReference>
<dbReference type="RefSeq" id="WP_052632731.1">
    <property type="nucleotide sequence ID" value="NZ_CP011144.1"/>
</dbReference>
<dbReference type="Pfam" id="PF01292">
    <property type="entry name" value="Ni_hydr_CYTB"/>
    <property type="match status" value="1"/>
</dbReference>
<comment type="subcellular location">
    <subcellularLocation>
        <location evidence="2">Cell membrane</location>
        <topology evidence="2">Multi-pass membrane protein</topology>
    </subcellularLocation>
</comment>
<dbReference type="GO" id="GO:0046872">
    <property type="term" value="F:metal ion binding"/>
    <property type="evidence" value="ECO:0007669"/>
    <property type="project" value="UniProtKB-KW"/>
</dbReference>
<dbReference type="SUPFAM" id="SSF81342">
    <property type="entry name" value="Transmembrane di-heme cytochromes"/>
    <property type="match status" value="1"/>
</dbReference>
<keyword evidence="6 13" id="KW-0812">Transmembrane</keyword>
<dbReference type="GO" id="GO:0022904">
    <property type="term" value="P:respiratory electron transport chain"/>
    <property type="evidence" value="ECO:0007669"/>
    <property type="project" value="InterPro"/>
</dbReference>
<feature type="transmembrane region" description="Helical" evidence="13">
    <location>
        <begin position="88"/>
        <end position="110"/>
    </location>
</feature>
<evidence type="ECO:0000256" key="9">
    <source>
        <dbReference type="ARBA" id="ARBA00022989"/>
    </source>
</evidence>
<dbReference type="Proteomes" id="UP000033067">
    <property type="component" value="Chromosome"/>
</dbReference>
<evidence type="ECO:0000256" key="3">
    <source>
        <dbReference type="ARBA" id="ARBA00022448"/>
    </source>
</evidence>
<keyword evidence="3" id="KW-0813">Transport</keyword>
<comment type="cofactor">
    <cofactor evidence="1">
        <name>heme b</name>
        <dbReference type="ChEBI" id="CHEBI:60344"/>
    </cofactor>
</comment>
<dbReference type="GO" id="GO:0005886">
    <property type="term" value="C:plasma membrane"/>
    <property type="evidence" value="ECO:0007669"/>
    <property type="project" value="UniProtKB-SubCell"/>
</dbReference>
<dbReference type="GO" id="GO:0020037">
    <property type="term" value="F:heme binding"/>
    <property type="evidence" value="ECO:0007669"/>
    <property type="project" value="TreeGrafter"/>
</dbReference>
<keyword evidence="5" id="KW-0349">Heme</keyword>
<keyword evidence="10" id="KW-0408">Iron</keyword>
<evidence type="ECO:0000259" key="14">
    <source>
        <dbReference type="Pfam" id="PF01292"/>
    </source>
</evidence>
<keyword evidence="16" id="KW-1185">Reference proteome</keyword>
<dbReference type="InterPro" id="IPR016174">
    <property type="entry name" value="Di-haem_cyt_TM"/>
</dbReference>
<feature type="transmembrane region" description="Helical" evidence="13">
    <location>
        <begin position="147"/>
        <end position="168"/>
    </location>
</feature>
<reference evidence="15 16" key="1">
    <citation type="journal article" date="2015" name="Genome Announc.">
        <title>Complete Genome Sequence of Pseudoxanthomonas suwonensis Strain J1, a Cellulose-Degrading Bacterium Isolated from Leaf- and Wood-Enriched Soil.</title>
        <authorList>
            <person name="Hou L."/>
            <person name="Jiang J."/>
            <person name="Xu Z."/>
            <person name="Zhou Y."/>
            <person name="Leung F.C."/>
        </authorList>
    </citation>
    <scope>NUCLEOTIDE SEQUENCE [LARGE SCALE GENOMIC DNA]</scope>
    <source>
        <strain evidence="15 16">J1</strain>
    </source>
</reference>
<protein>
    <submittedName>
        <fullName evidence="15">Cytochrome B561</fullName>
    </submittedName>
</protein>
<proteinExistence type="inferred from homology"/>
<sequence length="196" mass="21556">MSLKNTAERWGSVSQLLHWTIAVLILAIGTVGLVMGELPRSPKWFWVYTLHKSLGLTVLALVLVRIAWRLYAGACPPVPGTPRWQARLASLTHAAIYGLILAMPLSGWLYDSASGLRPFRWFGLAEVPKLSPPNEALAGAMHSTHELLFWVLLALVAGHAGAALYHHFIRRDATLARMLPRGWIATPTRSPPEDSA</sequence>
<accession>A0A0E3UNR0</accession>
<dbReference type="GO" id="GO:0009055">
    <property type="term" value="F:electron transfer activity"/>
    <property type="evidence" value="ECO:0007669"/>
    <property type="project" value="InterPro"/>
</dbReference>
<dbReference type="PANTHER" id="PTHR30529">
    <property type="entry name" value="CYTOCHROME B561"/>
    <property type="match status" value="1"/>
</dbReference>
<keyword evidence="7" id="KW-0479">Metal-binding</keyword>
<dbReference type="InterPro" id="IPR011577">
    <property type="entry name" value="Cyt_b561_bac/Ni-Hgenase"/>
</dbReference>
<dbReference type="PATRIC" id="fig|314722.6.peg.2639"/>
<dbReference type="PANTHER" id="PTHR30529:SF7">
    <property type="entry name" value="CYTOCHROME B561 BACTERIAL_NI-HYDROGENASE DOMAIN-CONTAINING PROTEIN"/>
    <property type="match status" value="1"/>
</dbReference>
<comment type="similarity">
    <text evidence="12">Belongs to the cytochrome b561 family.</text>
</comment>
<feature type="domain" description="Cytochrome b561 bacterial/Ni-hydrogenase" evidence="14">
    <location>
        <begin position="9"/>
        <end position="180"/>
    </location>
</feature>
<evidence type="ECO:0000313" key="15">
    <source>
        <dbReference type="EMBL" id="AKC87396.1"/>
    </source>
</evidence>
<evidence type="ECO:0000256" key="12">
    <source>
        <dbReference type="ARBA" id="ARBA00037975"/>
    </source>
</evidence>
<evidence type="ECO:0000256" key="8">
    <source>
        <dbReference type="ARBA" id="ARBA00022982"/>
    </source>
</evidence>
<evidence type="ECO:0000256" key="2">
    <source>
        <dbReference type="ARBA" id="ARBA00004651"/>
    </source>
</evidence>
<evidence type="ECO:0000313" key="16">
    <source>
        <dbReference type="Proteomes" id="UP000033067"/>
    </source>
</evidence>
<dbReference type="Gene3D" id="1.20.950.20">
    <property type="entry name" value="Transmembrane di-heme cytochromes, Chain C"/>
    <property type="match status" value="1"/>
</dbReference>
<evidence type="ECO:0000256" key="13">
    <source>
        <dbReference type="SAM" id="Phobius"/>
    </source>
</evidence>
<feature type="transmembrane region" description="Helical" evidence="13">
    <location>
        <begin position="16"/>
        <end position="36"/>
    </location>
</feature>
<evidence type="ECO:0000256" key="5">
    <source>
        <dbReference type="ARBA" id="ARBA00022617"/>
    </source>
</evidence>
<keyword evidence="4" id="KW-1003">Cell membrane</keyword>
<evidence type="ECO:0000256" key="1">
    <source>
        <dbReference type="ARBA" id="ARBA00001970"/>
    </source>
</evidence>
<evidence type="ECO:0000256" key="6">
    <source>
        <dbReference type="ARBA" id="ARBA00022692"/>
    </source>
</evidence>
<organism evidence="15 16">
    <name type="scientific">Pseudoxanthomonas suwonensis</name>
    <dbReference type="NCBI Taxonomy" id="314722"/>
    <lineage>
        <taxon>Bacteria</taxon>
        <taxon>Pseudomonadati</taxon>
        <taxon>Pseudomonadota</taxon>
        <taxon>Gammaproteobacteria</taxon>
        <taxon>Lysobacterales</taxon>
        <taxon>Lysobacteraceae</taxon>
        <taxon>Pseudoxanthomonas</taxon>
    </lineage>
</organism>
<dbReference type="InterPro" id="IPR052168">
    <property type="entry name" value="Cytochrome_b561_oxidase"/>
</dbReference>
<keyword evidence="8" id="KW-0249">Electron transport</keyword>
<evidence type="ECO:0000256" key="10">
    <source>
        <dbReference type="ARBA" id="ARBA00023004"/>
    </source>
</evidence>
<evidence type="ECO:0000256" key="4">
    <source>
        <dbReference type="ARBA" id="ARBA00022475"/>
    </source>
</evidence>
<keyword evidence="11 13" id="KW-0472">Membrane</keyword>
<feature type="transmembrane region" description="Helical" evidence="13">
    <location>
        <begin position="48"/>
        <end position="68"/>
    </location>
</feature>